<dbReference type="GO" id="GO:0004177">
    <property type="term" value="F:aminopeptidase activity"/>
    <property type="evidence" value="ECO:0007669"/>
    <property type="project" value="UniProtKB-KW"/>
</dbReference>
<dbReference type="Pfam" id="PF04389">
    <property type="entry name" value="Peptidase_M28"/>
    <property type="match status" value="1"/>
</dbReference>
<keyword evidence="1" id="KW-0732">Signal</keyword>
<dbReference type="InterPro" id="IPR007484">
    <property type="entry name" value="Peptidase_M28"/>
</dbReference>
<keyword evidence="3" id="KW-0031">Aminopeptidase</keyword>
<keyword evidence="3" id="KW-0378">Hydrolase</keyword>
<keyword evidence="3" id="KW-0645">Protease</keyword>
<evidence type="ECO:0000313" key="4">
    <source>
        <dbReference type="Proteomes" id="UP000095409"/>
    </source>
</evidence>
<proteinExistence type="predicted"/>
<dbReference type="AlphaFoldDB" id="A0A174F9Q8"/>
<dbReference type="EMBL" id="CYZD01000011">
    <property type="protein sequence ID" value="CUO45389.1"/>
    <property type="molecule type" value="Genomic_DNA"/>
</dbReference>
<dbReference type="Proteomes" id="UP000095409">
    <property type="component" value="Unassembled WGS sequence"/>
</dbReference>
<protein>
    <submittedName>
        <fullName evidence="3">Arginyl aminopeptidase</fullName>
        <ecNumber evidence="3">3.4.11.6</ecNumber>
    </submittedName>
</protein>
<evidence type="ECO:0000259" key="2">
    <source>
        <dbReference type="Pfam" id="PF04389"/>
    </source>
</evidence>
<evidence type="ECO:0000313" key="3">
    <source>
        <dbReference type="EMBL" id="CUO45389.1"/>
    </source>
</evidence>
<organism evidence="3 4">
    <name type="scientific">Blautia obeum</name>
    <dbReference type="NCBI Taxonomy" id="40520"/>
    <lineage>
        <taxon>Bacteria</taxon>
        <taxon>Bacillati</taxon>
        <taxon>Bacillota</taxon>
        <taxon>Clostridia</taxon>
        <taxon>Lachnospirales</taxon>
        <taxon>Lachnospiraceae</taxon>
        <taxon>Blautia</taxon>
    </lineage>
</organism>
<dbReference type="GO" id="GO:0006508">
    <property type="term" value="P:proteolysis"/>
    <property type="evidence" value="ECO:0007669"/>
    <property type="project" value="InterPro"/>
</dbReference>
<evidence type="ECO:0000256" key="1">
    <source>
        <dbReference type="SAM" id="SignalP"/>
    </source>
</evidence>
<dbReference type="PANTHER" id="PTHR12147:SF26">
    <property type="entry name" value="PEPTIDASE M28 DOMAIN-CONTAINING PROTEIN"/>
    <property type="match status" value="1"/>
</dbReference>
<feature type="chain" id="PRO_5008021484" evidence="1">
    <location>
        <begin position="23"/>
        <end position="325"/>
    </location>
</feature>
<sequence length="325" mass="36348">MKKITIALIMVISLIAPIQTMAESVTQNGTIIEPLEQNIEQIIDEITSEPRPINSDAIQNVKEYISKYFGNLGYDNIEYQKFEYNDENNENAIRHSSQADVFLASTAENAIVDGIGENIIVTKNSSIDTTKNLIISAHYDSAEDSVGANDNGSGVAAVLELARILKDTEIPYNIKFILFSGEEKYMLGSRWYVGKLTEDERKQIIGVINIDTIAEKSDLGYMAMIEGNKRPDNAEYDDEGLKKLAELNKNSMSELFTPSDRFFLTMATNSDHYPFALVNIPAVSIVQDWQDGLNVNDSSDVKENMDIQRIVEVIDQVMEVLPTIN</sequence>
<dbReference type="GO" id="GO:0008235">
    <property type="term" value="F:metalloexopeptidase activity"/>
    <property type="evidence" value="ECO:0007669"/>
    <property type="project" value="InterPro"/>
</dbReference>
<feature type="domain" description="Peptidase M28" evidence="2">
    <location>
        <begin position="118"/>
        <end position="313"/>
    </location>
</feature>
<gene>
    <name evidence="3" type="primary">ywaD_1</name>
    <name evidence="3" type="ORF">ERS852394_02234</name>
</gene>
<dbReference type="EC" id="3.4.11.6" evidence="3"/>
<dbReference type="RefSeq" id="WP_227190737.1">
    <property type="nucleotide sequence ID" value="NZ_CAXUGI010000034.1"/>
</dbReference>
<name>A0A174F9Q8_9FIRM</name>
<feature type="signal peptide" evidence="1">
    <location>
        <begin position="1"/>
        <end position="22"/>
    </location>
</feature>
<dbReference type="Gene3D" id="3.40.630.10">
    <property type="entry name" value="Zn peptidases"/>
    <property type="match status" value="1"/>
</dbReference>
<dbReference type="PANTHER" id="PTHR12147">
    <property type="entry name" value="METALLOPEPTIDASE M28 FAMILY MEMBER"/>
    <property type="match status" value="1"/>
</dbReference>
<dbReference type="SUPFAM" id="SSF53187">
    <property type="entry name" value="Zn-dependent exopeptidases"/>
    <property type="match status" value="1"/>
</dbReference>
<accession>A0A174F9Q8</accession>
<reference evidence="3 4" key="1">
    <citation type="submission" date="2015-09" db="EMBL/GenBank/DDBJ databases">
        <authorList>
            <consortium name="Pathogen Informatics"/>
        </authorList>
    </citation>
    <scope>NUCLEOTIDE SEQUENCE [LARGE SCALE GENOMIC DNA]</scope>
    <source>
        <strain evidence="3 4">2789STDY5608837</strain>
    </source>
</reference>
<dbReference type="InterPro" id="IPR045175">
    <property type="entry name" value="M28_fam"/>
</dbReference>